<name>A0A0J6CZI3_9BACL</name>
<proteinExistence type="predicted"/>
<dbReference type="Proteomes" id="UP000035996">
    <property type="component" value="Unassembled WGS sequence"/>
</dbReference>
<evidence type="ECO:0000313" key="2">
    <source>
        <dbReference type="Proteomes" id="UP000035996"/>
    </source>
</evidence>
<comment type="caution">
    <text evidence="1">The sequence shown here is derived from an EMBL/GenBank/DDBJ whole genome shotgun (WGS) entry which is preliminary data.</text>
</comment>
<accession>A0A0J6CZI3</accession>
<dbReference type="OrthoDB" id="2679643at2"/>
<gene>
    <name evidence="1" type="ORF">AB986_04245</name>
</gene>
<keyword evidence="2" id="KW-1185">Reference proteome</keyword>
<dbReference type="EMBL" id="LELK01000001">
    <property type="protein sequence ID" value="KMM38515.1"/>
    <property type="molecule type" value="Genomic_DNA"/>
</dbReference>
<organism evidence="1 2">
    <name type="scientific">Guptibacillus hwajinpoensis</name>
    <dbReference type="NCBI Taxonomy" id="208199"/>
    <lineage>
        <taxon>Bacteria</taxon>
        <taxon>Bacillati</taxon>
        <taxon>Bacillota</taxon>
        <taxon>Bacilli</taxon>
        <taxon>Bacillales</taxon>
        <taxon>Guptibacillaceae</taxon>
        <taxon>Guptibacillus</taxon>
    </lineage>
</organism>
<dbReference type="RefSeq" id="WP_048309631.1">
    <property type="nucleotide sequence ID" value="NZ_CP119526.1"/>
</dbReference>
<dbReference type="AlphaFoldDB" id="A0A0J6CZI3"/>
<evidence type="ECO:0000313" key="1">
    <source>
        <dbReference type="EMBL" id="KMM38515.1"/>
    </source>
</evidence>
<sequence length="75" mass="8915">MELVQCIRDVFEEEPLSGAENPLDRKLFKEGNFYPVYRDEHNSWITVDDDGEQHIIASGVTLMEDFWFTFRFRIA</sequence>
<dbReference type="STRING" id="157733.AB986_04245"/>
<reference evidence="1" key="1">
    <citation type="submission" date="2015-06" db="EMBL/GenBank/DDBJ databases">
        <authorList>
            <person name="Liu B."/>
            <person name="Wang J."/>
            <person name="Zhu Y."/>
            <person name="Liu G."/>
            <person name="Chen Q."/>
            <person name="Zheng C."/>
            <person name="Che J."/>
            <person name="Ge C."/>
            <person name="Shi H."/>
            <person name="Pan Z."/>
            <person name="Liu X."/>
        </authorList>
    </citation>
    <scope>NUCLEOTIDE SEQUENCE [LARGE SCALE GENOMIC DNA]</scope>
    <source>
        <strain evidence="1">DSM 16346</strain>
    </source>
</reference>
<protein>
    <submittedName>
        <fullName evidence="1">Uncharacterized protein</fullName>
    </submittedName>
</protein>